<dbReference type="RefSeq" id="WP_100018737.1">
    <property type="nucleotide sequence ID" value="NZ_CP024723.1"/>
</dbReference>
<evidence type="ECO:0000259" key="1">
    <source>
        <dbReference type="Pfam" id="PF08241"/>
    </source>
</evidence>
<dbReference type="PANTHER" id="PTHR43591">
    <property type="entry name" value="METHYLTRANSFERASE"/>
    <property type="match status" value="1"/>
</dbReference>
<gene>
    <name evidence="2" type="ORF">CTM62_01655</name>
</gene>
<dbReference type="AlphaFoldDB" id="A0A2D3L4Q1"/>
<dbReference type="GO" id="GO:0032259">
    <property type="term" value="P:methylation"/>
    <property type="evidence" value="ECO:0007669"/>
    <property type="project" value="UniProtKB-KW"/>
</dbReference>
<dbReference type="InterPro" id="IPR013216">
    <property type="entry name" value="Methyltransf_11"/>
</dbReference>
<dbReference type="CDD" id="cd02440">
    <property type="entry name" value="AdoMet_MTases"/>
    <property type="match status" value="1"/>
</dbReference>
<evidence type="ECO:0000313" key="3">
    <source>
        <dbReference type="Proteomes" id="UP000229630"/>
    </source>
</evidence>
<dbReference type="Proteomes" id="UP000229630">
    <property type="component" value="Chromosome 1"/>
</dbReference>
<accession>A0A2D3L4Q1</accession>
<dbReference type="SUPFAM" id="SSF53335">
    <property type="entry name" value="S-adenosyl-L-methionine-dependent methyltransferases"/>
    <property type="match status" value="1"/>
</dbReference>
<organism evidence="2 3">
    <name type="scientific">Prevotella intermedia</name>
    <dbReference type="NCBI Taxonomy" id="28131"/>
    <lineage>
        <taxon>Bacteria</taxon>
        <taxon>Pseudomonadati</taxon>
        <taxon>Bacteroidota</taxon>
        <taxon>Bacteroidia</taxon>
        <taxon>Bacteroidales</taxon>
        <taxon>Prevotellaceae</taxon>
        <taxon>Prevotella</taxon>
    </lineage>
</organism>
<reference evidence="2 3" key="1">
    <citation type="submission" date="2017-11" db="EMBL/GenBank/DDBJ databases">
        <title>Genome sequencing of Prevotella intermedia KCOM 2837.</title>
        <authorList>
            <person name="Kook J.-K."/>
            <person name="Park S.-N."/>
            <person name="Lim Y.K."/>
        </authorList>
    </citation>
    <scope>NUCLEOTIDE SEQUENCE [LARGE SCALE GENOMIC DNA]</scope>
    <source>
        <strain evidence="2 3">KCOM 2837</strain>
    </source>
</reference>
<keyword evidence="2" id="KW-0489">Methyltransferase</keyword>
<feature type="domain" description="Methyltransferase type 11" evidence="1">
    <location>
        <begin position="40"/>
        <end position="134"/>
    </location>
</feature>
<dbReference type="Gene3D" id="3.40.50.150">
    <property type="entry name" value="Vaccinia Virus protein VP39"/>
    <property type="match status" value="1"/>
</dbReference>
<name>A0A2D3L4Q1_PREIN</name>
<protein>
    <submittedName>
        <fullName evidence="2">SAM-dependent methyltransferase</fullName>
    </submittedName>
</protein>
<keyword evidence="2" id="KW-0808">Transferase</keyword>
<dbReference type="InterPro" id="IPR029063">
    <property type="entry name" value="SAM-dependent_MTases_sf"/>
</dbReference>
<dbReference type="PANTHER" id="PTHR43591:SF110">
    <property type="entry name" value="RHODANESE DOMAIN-CONTAINING PROTEIN"/>
    <property type="match status" value="1"/>
</dbReference>
<dbReference type="GO" id="GO:0008757">
    <property type="term" value="F:S-adenosylmethionine-dependent methyltransferase activity"/>
    <property type="evidence" value="ECO:0007669"/>
    <property type="project" value="InterPro"/>
</dbReference>
<dbReference type="EMBL" id="CP024723">
    <property type="protein sequence ID" value="ATV25553.1"/>
    <property type="molecule type" value="Genomic_DNA"/>
</dbReference>
<evidence type="ECO:0000313" key="2">
    <source>
        <dbReference type="EMBL" id="ATV25553.1"/>
    </source>
</evidence>
<sequence length="210" mass="24143">MFWDLVSKYYTFFEKLYNGRVNREMCKKVAERIASDDEVLECACGIGMVSVHIAAICKSLIATDFSDGMLVQTHKRCAKLDNVKVEKGNILHLNYADETFDKVIAANVIHLLEYPEIALGELLRVCKKGGEVIIPTYLVNHTWGLSQILVWFVNRFTKTFIGRFSEKTYKKFFEKLGFTNVSYELIEGRMPCCIGIIKKQDKLEYADKSR</sequence>
<proteinExistence type="predicted"/>
<dbReference type="Pfam" id="PF08241">
    <property type="entry name" value="Methyltransf_11"/>
    <property type="match status" value="1"/>
</dbReference>